<dbReference type="SUPFAM" id="SSF53850">
    <property type="entry name" value="Periplasmic binding protein-like II"/>
    <property type="match status" value="1"/>
</dbReference>
<evidence type="ECO:0000256" key="5">
    <source>
        <dbReference type="ARBA" id="ARBA00023288"/>
    </source>
</evidence>
<evidence type="ECO:0000256" key="2">
    <source>
        <dbReference type="ARBA" id="ARBA00022729"/>
    </source>
</evidence>
<gene>
    <name evidence="7" type="ORF">DNH61_09445</name>
</gene>
<evidence type="ECO:0000256" key="1">
    <source>
        <dbReference type="ARBA" id="ARBA00022475"/>
    </source>
</evidence>
<keyword evidence="8" id="KW-1185">Reference proteome</keyword>
<dbReference type="InterPro" id="IPR006059">
    <property type="entry name" value="SBP"/>
</dbReference>
<dbReference type="Pfam" id="PF13416">
    <property type="entry name" value="SBP_bac_8"/>
    <property type="match status" value="1"/>
</dbReference>
<keyword evidence="4" id="KW-0564">Palmitate</keyword>
<sequence length="551" mass="61585">MKAAQWGKTLLAAMLAGAMLTACSGNENLPASTNGNAAAPASAEGSADPLAKYEPVEGKKYTISWLPYEKVPVPKDAEMVKFYEEKFNVDFDIWNLDHANVVELFNMRLAAGEIPDYNRNAVKTNTLPQYVDQGVLAEIPEEVIKKYMPTIYENAMKLDPNWLKYASVDGKIYGLPILSDAAEFRSTIVWRGDWLEKVGITKTPDTLEEFEEAFYKFANEDPDGNGVKDTYGLSQSGLQAIFGAYGVLPGYGPHKWQDWFWMEKDGRIVNAAVMPEAKEALKLLNKWYKDGVLDPEFITGENTGDYWGISHAFVNGKIGFTGHGQNQHWYEPLAEIEGDKGGRNYEELAKKDPAIAKAIRYGLPPAGVNGERTLFANNYVDAPVIVFGKQLEDEPDKLGKILQILEHNMGTTKENFYTANLGIKGKHWDSDDETLRTFKILPPYNEMEGNVYGAGIFASDFLTFTMNEVKNEWARKNGFSEGAVRNKLIGALPSDDMYKAELIKLRDEAYISIITGDKPVDYFDEFVKKWNAAGGEQATKEANEWQANLAK</sequence>
<evidence type="ECO:0000256" key="4">
    <source>
        <dbReference type="ARBA" id="ARBA00023139"/>
    </source>
</evidence>
<dbReference type="OrthoDB" id="2649544at2"/>
<accession>A0A2W1LX80</accession>
<evidence type="ECO:0000313" key="8">
    <source>
        <dbReference type="Proteomes" id="UP000249522"/>
    </source>
</evidence>
<evidence type="ECO:0000256" key="3">
    <source>
        <dbReference type="ARBA" id="ARBA00023136"/>
    </source>
</evidence>
<proteinExistence type="predicted"/>
<dbReference type="Gene3D" id="3.40.190.10">
    <property type="entry name" value="Periplasmic binding protein-like II"/>
    <property type="match status" value="2"/>
</dbReference>
<dbReference type="PANTHER" id="PTHR43649:SF33">
    <property type="entry name" value="POLYGALACTURONAN_RHAMNOGALACTURONAN-BINDING PROTEIN YTCQ"/>
    <property type="match status" value="1"/>
</dbReference>
<keyword evidence="5" id="KW-0449">Lipoprotein</keyword>
<dbReference type="PROSITE" id="PS51257">
    <property type="entry name" value="PROKAR_LIPOPROTEIN"/>
    <property type="match status" value="1"/>
</dbReference>
<organism evidence="7 8">
    <name type="scientific">Paenibacillus sambharensis</name>
    <dbReference type="NCBI Taxonomy" id="1803190"/>
    <lineage>
        <taxon>Bacteria</taxon>
        <taxon>Bacillati</taxon>
        <taxon>Bacillota</taxon>
        <taxon>Bacilli</taxon>
        <taxon>Bacillales</taxon>
        <taxon>Paenibacillaceae</taxon>
        <taxon>Paenibacillus</taxon>
    </lineage>
</organism>
<reference evidence="7 8" key="1">
    <citation type="submission" date="2018-06" db="EMBL/GenBank/DDBJ databases">
        <title>Paenibacillus imtechensis sp. nov.</title>
        <authorList>
            <person name="Pinnaka A.K."/>
            <person name="Singh H."/>
            <person name="Kaur M."/>
        </authorList>
    </citation>
    <scope>NUCLEOTIDE SEQUENCE [LARGE SCALE GENOMIC DNA]</scope>
    <source>
        <strain evidence="7 8">SMB1</strain>
    </source>
</reference>
<name>A0A2W1LX80_9BACL</name>
<evidence type="ECO:0000256" key="6">
    <source>
        <dbReference type="SAM" id="SignalP"/>
    </source>
</evidence>
<dbReference type="Proteomes" id="UP000249522">
    <property type="component" value="Unassembled WGS sequence"/>
</dbReference>
<dbReference type="PANTHER" id="PTHR43649">
    <property type="entry name" value="ARABINOSE-BINDING PROTEIN-RELATED"/>
    <property type="match status" value="1"/>
</dbReference>
<dbReference type="EMBL" id="QKRB01000042">
    <property type="protein sequence ID" value="PZD96127.1"/>
    <property type="molecule type" value="Genomic_DNA"/>
</dbReference>
<keyword evidence="3" id="KW-0472">Membrane</keyword>
<feature type="chain" id="PRO_5039384052" evidence="6">
    <location>
        <begin position="25"/>
        <end position="551"/>
    </location>
</feature>
<dbReference type="AlphaFoldDB" id="A0A2W1LX80"/>
<dbReference type="RefSeq" id="WP_111146415.1">
    <property type="nucleotide sequence ID" value="NZ_QKRB01000042.1"/>
</dbReference>
<dbReference type="InterPro" id="IPR050490">
    <property type="entry name" value="Bact_solute-bd_prot1"/>
</dbReference>
<evidence type="ECO:0000313" key="7">
    <source>
        <dbReference type="EMBL" id="PZD96127.1"/>
    </source>
</evidence>
<feature type="signal peptide" evidence="6">
    <location>
        <begin position="1"/>
        <end position="24"/>
    </location>
</feature>
<comment type="caution">
    <text evidence="7">The sequence shown here is derived from an EMBL/GenBank/DDBJ whole genome shotgun (WGS) entry which is preliminary data.</text>
</comment>
<keyword evidence="2 6" id="KW-0732">Signal</keyword>
<keyword evidence="1" id="KW-1003">Cell membrane</keyword>
<protein>
    <submittedName>
        <fullName evidence="7">ABC transporter substrate-binding protein</fullName>
    </submittedName>
</protein>